<dbReference type="Pfam" id="PF02798">
    <property type="entry name" value="GST_N"/>
    <property type="match status" value="1"/>
</dbReference>
<dbReference type="GO" id="GO:0004364">
    <property type="term" value="F:glutathione transferase activity"/>
    <property type="evidence" value="ECO:0007669"/>
    <property type="project" value="UniProtKB-EC"/>
</dbReference>
<dbReference type="GO" id="GO:0006749">
    <property type="term" value="P:glutathione metabolic process"/>
    <property type="evidence" value="ECO:0007669"/>
    <property type="project" value="InterPro"/>
</dbReference>
<dbReference type="EMBL" id="BTGU01000001">
    <property type="protein sequence ID" value="GMN23344.1"/>
    <property type="molecule type" value="Genomic_DNA"/>
</dbReference>
<proteinExistence type="inferred from homology"/>
<dbReference type="SUPFAM" id="SSF52833">
    <property type="entry name" value="Thioredoxin-like"/>
    <property type="match status" value="1"/>
</dbReference>
<evidence type="ECO:0000313" key="8">
    <source>
        <dbReference type="Proteomes" id="UP001187192"/>
    </source>
</evidence>
<keyword evidence="2" id="KW-0808">Transferase</keyword>
<evidence type="ECO:0000259" key="6">
    <source>
        <dbReference type="PROSITE" id="PS50405"/>
    </source>
</evidence>
<dbReference type="FunFam" id="3.40.30.10:FF:000014">
    <property type="entry name" value="Tau class glutathione S-transferase"/>
    <property type="match status" value="1"/>
</dbReference>
<dbReference type="SFLD" id="SFLDG00358">
    <property type="entry name" value="Main_(cytGST)"/>
    <property type="match status" value="1"/>
</dbReference>
<reference evidence="7" key="1">
    <citation type="submission" date="2023-07" db="EMBL/GenBank/DDBJ databases">
        <title>draft genome sequence of fig (Ficus carica).</title>
        <authorList>
            <person name="Takahashi T."/>
            <person name="Nishimura K."/>
        </authorList>
    </citation>
    <scope>NUCLEOTIDE SEQUENCE</scope>
</reference>
<organism evidence="7 8">
    <name type="scientific">Ficus carica</name>
    <name type="common">Common fig</name>
    <dbReference type="NCBI Taxonomy" id="3494"/>
    <lineage>
        <taxon>Eukaryota</taxon>
        <taxon>Viridiplantae</taxon>
        <taxon>Streptophyta</taxon>
        <taxon>Embryophyta</taxon>
        <taxon>Tracheophyta</taxon>
        <taxon>Spermatophyta</taxon>
        <taxon>Magnoliopsida</taxon>
        <taxon>eudicotyledons</taxon>
        <taxon>Gunneridae</taxon>
        <taxon>Pentapetalae</taxon>
        <taxon>rosids</taxon>
        <taxon>fabids</taxon>
        <taxon>Rosales</taxon>
        <taxon>Moraceae</taxon>
        <taxon>Ficeae</taxon>
        <taxon>Ficus</taxon>
    </lineage>
</organism>
<dbReference type="InterPro" id="IPR004046">
    <property type="entry name" value="GST_C"/>
</dbReference>
<comment type="caution">
    <text evidence="7">The sequence shown here is derived from an EMBL/GenBank/DDBJ whole genome shotgun (WGS) entry which is preliminary data.</text>
</comment>
<dbReference type="SFLD" id="SFLDS00019">
    <property type="entry name" value="Glutathione_Transferase_(cytos"/>
    <property type="match status" value="1"/>
</dbReference>
<dbReference type="PROSITE" id="PS50404">
    <property type="entry name" value="GST_NTER"/>
    <property type="match status" value="1"/>
</dbReference>
<dbReference type="CDD" id="cd03185">
    <property type="entry name" value="GST_C_Tau"/>
    <property type="match status" value="1"/>
</dbReference>
<dbReference type="SFLD" id="SFLDG01152">
    <property type="entry name" value="Main.3:_Omega-_and_Tau-like"/>
    <property type="match status" value="1"/>
</dbReference>
<evidence type="ECO:0000259" key="5">
    <source>
        <dbReference type="PROSITE" id="PS50404"/>
    </source>
</evidence>
<dbReference type="Gene3D" id="3.40.30.10">
    <property type="entry name" value="Glutaredoxin"/>
    <property type="match status" value="1"/>
</dbReference>
<keyword evidence="8" id="KW-1185">Reference proteome</keyword>
<dbReference type="Pfam" id="PF00043">
    <property type="entry name" value="GST_C"/>
    <property type="match status" value="1"/>
</dbReference>
<name>A0AA87Z0R5_FICCA</name>
<dbReference type="PANTHER" id="PTHR11260:SF756">
    <property type="entry name" value="GLUTATHIONE S-TRANSFERASE PARA-RELATED"/>
    <property type="match status" value="1"/>
</dbReference>
<dbReference type="AlphaFoldDB" id="A0AA87Z0R5"/>
<sequence>MEDKVVLLDFWPSVYGMRVRIALAEKGIEYEAKEENLWDKSPLLLGMNPVHKTVPVLIHNGKPVCESLNIIRYIDEVWSHKSPLLPSNPYQKSQALFWADYIDKKIFSLGKQLWNAKGEEQEAIKKEFIECLKIIEGELGDKLYFGGERFGFIDLVLVPITRWFYSYEVCANFSIESECPKIVSWARRCLEEKQSLAKSLPDPQKIYGSFVLPTKEKYGI</sequence>
<dbReference type="InterPro" id="IPR040079">
    <property type="entry name" value="Glutathione_S-Trfase"/>
</dbReference>
<dbReference type="Gramene" id="FCD_00014956-RA">
    <property type="protein sequence ID" value="FCD_00014956-RA:cds"/>
    <property type="gene ID" value="FCD_00014956"/>
</dbReference>
<dbReference type="FunFam" id="1.20.1050.10:FF:000018">
    <property type="entry name" value="Glutathione S-transferase U20"/>
    <property type="match status" value="1"/>
</dbReference>
<dbReference type="PROSITE" id="PS50405">
    <property type="entry name" value="GST_CTER"/>
    <property type="match status" value="1"/>
</dbReference>
<comment type="similarity">
    <text evidence="4">Belongs to the GST superfamily.</text>
</comment>
<protein>
    <recommendedName>
        <fullName evidence="1">glutathione transferase</fullName>
        <ecNumber evidence="1">2.5.1.18</ecNumber>
    </recommendedName>
</protein>
<dbReference type="CDD" id="cd03058">
    <property type="entry name" value="GST_N_Tau"/>
    <property type="match status" value="1"/>
</dbReference>
<dbReference type="InterPro" id="IPR036249">
    <property type="entry name" value="Thioredoxin-like_sf"/>
</dbReference>
<dbReference type="InterPro" id="IPR045073">
    <property type="entry name" value="Omega/Tau-like"/>
</dbReference>
<dbReference type="Proteomes" id="UP001187192">
    <property type="component" value="Unassembled WGS sequence"/>
</dbReference>
<evidence type="ECO:0000256" key="2">
    <source>
        <dbReference type="ARBA" id="ARBA00022679"/>
    </source>
</evidence>
<dbReference type="Gene3D" id="1.20.1050.10">
    <property type="match status" value="1"/>
</dbReference>
<dbReference type="InterPro" id="IPR045074">
    <property type="entry name" value="GST_C_Tau"/>
</dbReference>
<gene>
    <name evidence="7" type="ORF">TIFTF001_000088</name>
</gene>
<accession>A0AA87Z0R5</accession>
<dbReference type="PANTHER" id="PTHR11260">
    <property type="entry name" value="GLUTATHIONE S-TRANSFERASE, GST, SUPERFAMILY, GST DOMAIN CONTAINING"/>
    <property type="match status" value="1"/>
</dbReference>
<evidence type="ECO:0000256" key="4">
    <source>
        <dbReference type="RuleBase" id="RU003494"/>
    </source>
</evidence>
<evidence type="ECO:0000256" key="3">
    <source>
        <dbReference type="ARBA" id="ARBA00047960"/>
    </source>
</evidence>
<dbReference type="InterPro" id="IPR004045">
    <property type="entry name" value="Glutathione_S-Trfase_N"/>
</dbReference>
<feature type="domain" description="GST N-terminal" evidence="5">
    <location>
        <begin position="3"/>
        <end position="82"/>
    </location>
</feature>
<dbReference type="SUPFAM" id="SSF47616">
    <property type="entry name" value="GST C-terminal domain-like"/>
    <property type="match status" value="1"/>
</dbReference>
<comment type="catalytic activity">
    <reaction evidence="3">
        <text>RX + glutathione = an S-substituted glutathione + a halide anion + H(+)</text>
        <dbReference type="Rhea" id="RHEA:16437"/>
        <dbReference type="ChEBI" id="CHEBI:15378"/>
        <dbReference type="ChEBI" id="CHEBI:16042"/>
        <dbReference type="ChEBI" id="CHEBI:17792"/>
        <dbReference type="ChEBI" id="CHEBI:57925"/>
        <dbReference type="ChEBI" id="CHEBI:90779"/>
        <dbReference type="EC" id="2.5.1.18"/>
    </reaction>
</comment>
<dbReference type="InterPro" id="IPR036282">
    <property type="entry name" value="Glutathione-S-Trfase_C_sf"/>
</dbReference>
<evidence type="ECO:0000256" key="1">
    <source>
        <dbReference type="ARBA" id="ARBA00012452"/>
    </source>
</evidence>
<dbReference type="InterPro" id="IPR010987">
    <property type="entry name" value="Glutathione-S-Trfase_C-like"/>
</dbReference>
<dbReference type="GO" id="GO:0005737">
    <property type="term" value="C:cytoplasm"/>
    <property type="evidence" value="ECO:0007669"/>
    <property type="project" value="TreeGrafter"/>
</dbReference>
<evidence type="ECO:0000313" key="7">
    <source>
        <dbReference type="EMBL" id="GMN23344.1"/>
    </source>
</evidence>
<feature type="domain" description="GST C-terminal" evidence="6">
    <location>
        <begin position="88"/>
        <end position="209"/>
    </location>
</feature>
<dbReference type="EC" id="2.5.1.18" evidence="1"/>